<keyword evidence="2" id="KW-1185">Reference proteome</keyword>
<accession>A0ABP1BJE8</accession>
<organism evidence="1 2">
    <name type="scientific">Sphagnum jensenii</name>
    <dbReference type="NCBI Taxonomy" id="128206"/>
    <lineage>
        <taxon>Eukaryota</taxon>
        <taxon>Viridiplantae</taxon>
        <taxon>Streptophyta</taxon>
        <taxon>Embryophyta</taxon>
        <taxon>Bryophyta</taxon>
        <taxon>Sphagnophytina</taxon>
        <taxon>Sphagnopsida</taxon>
        <taxon>Sphagnales</taxon>
        <taxon>Sphagnaceae</taxon>
        <taxon>Sphagnum</taxon>
    </lineage>
</organism>
<evidence type="ECO:0000313" key="1">
    <source>
        <dbReference type="EMBL" id="CAK9875743.1"/>
    </source>
</evidence>
<reference evidence="1" key="1">
    <citation type="submission" date="2024-03" db="EMBL/GenBank/DDBJ databases">
        <authorList>
            <consortium name="ELIXIR-Norway"/>
            <consortium name="Elixir Norway"/>
        </authorList>
    </citation>
    <scope>NUCLEOTIDE SEQUENCE</scope>
</reference>
<evidence type="ECO:0000313" key="2">
    <source>
        <dbReference type="Proteomes" id="UP001497522"/>
    </source>
</evidence>
<name>A0ABP1BJE8_9BRYO</name>
<dbReference type="Proteomes" id="UP001497522">
    <property type="component" value="Chromosome 5"/>
</dbReference>
<sequence>MAQTNERMQLRLIPTLLPRPPGFDGALLCKLFGGKGDGGDGWRGVLARDLAILSLASGLFGFNSFLVRDVVVGISE</sequence>
<protein>
    <submittedName>
        <fullName evidence="1">Uncharacterized protein</fullName>
    </submittedName>
</protein>
<dbReference type="EMBL" id="OZ023706">
    <property type="protein sequence ID" value="CAK9875743.1"/>
    <property type="molecule type" value="Genomic_DNA"/>
</dbReference>
<gene>
    <name evidence="1" type="ORF">CSSPJE1EN2_LOCUS17965</name>
</gene>
<proteinExistence type="predicted"/>